<dbReference type="EMBL" id="LAQU01000089">
    <property type="protein sequence ID" value="KKB61008.1"/>
    <property type="molecule type" value="Genomic_DNA"/>
</dbReference>
<evidence type="ECO:0000313" key="1">
    <source>
        <dbReference type="EMBL" id="KKB61008.1"/>
    </source>
</evidence>
<sequence length="264" mass="27793">MAENQTASATFHGPYQTKHEHALVGDVLKSARDALESAAAKFSTDAISDAAVRARYTAGIQRVSRMVQAEVSSGHISIADGAKYCNELRNQILAETRKVTSSAARAYAERKKPVGPTLQESLDKYSHKAYGKPFAELSEVERNGVSYSVIESAGRNDTAVTAGTRKLRVAGKVGILITGALAAHAILTAPNKIQETARQGTVIQGGVLGGYLAGLATTLVCGPGAPLCAIAVAILGVAVGSIATEFAFNAYEDEIEEFRSWGIR</sequence>
<dbReference type="RefSeq" id="WP_024906097.1">
    <property type="nucleotide sequence ID" value="NZ_CADFGU010000029.1"/>
</dbReference>
<reference evidence="1 2" key="1">
    <citation type="submission" date="2015-03" db="EMBL/GenBank/DDBJ databases">
        <title>Draft Genome Sequence of Burkholderia andropogonis type strain ICMP2807, isolated from Sorghum bicolor.</title>
        <authorList>
            <person name="Lopes-Santos L."/>
            <person name="Castro D.B."/>
            <person name="Ottoboni L.M."/>
            <person name="Park D."/>
            <person name="Weirc B.S."/>
            <person name="Destefano S.A."/>
        </authorList>
    </citation>
    <scope>NUCLEOTIDE SEQUENCE [LARGE SCALE GENOMIC DNA]</scope>
    <source>
        <strain evidence="1 2">ICMP2807</strain>
    </source>
</reference>
<organism evidence="1 2">
    <name type="scientific">Robbsia andropogonis</name>
    <dbReference type="NCBI Taxonomy" id="28092"/>
    <lineage>
        <taxon>Bacteria</taxon>
        <taxon>Pseudomonadati</taxon>
        <taxon>Pseudomonadota</taxon>
        <taxon>Betaproteobacteria</taxon>
        <taxon>Burkholderiales</taxon>
        <taxon>Burkholderiaceae</taxon>
        <taxon>Robbsia</taxon>
    </lineage>
</organism>
<dbReference type="PATRIC" id="fig|28092.6.peg.6066"/>
<dbReference type="AlphaFoldDB" id="A0A0F5JT72"/>
<dbReference type="OrthoDB" id="6713493at2"/>
<protein>
    <submittedName>
        <fullName evidence="1">Uncharacterized protein</fullName>
    </submittedName>
</protein>
<dbReference type="Proteomes" id="UP000033618">
    <property type="component" value="Unassembled WGS sequence"/>
</dbReference>
<gene>
    <name evidence="1" type="ORF">WM40_25750</name>
</gene>
<proteinExistence type="predicted"/>
<name>A0A0F5JT72_9BURK</name>
<comment type="caution">
    <text evidence="1">The sequence shown here is derived from an EMBL/GenBank/DDBJ whole genome shotgun (WGS) entry which is preliminary data.</text>
</comment>
<accession>A0A0F5JT72</accession>
<evidence type="ECO:0000313" key="2">
    <source>
        <dbReference type="Proteomes" id="UP000033618"/>
    </source>
</evidence>
<keyword evidence="2" id="KW-1185">Reference proteome</keyword>